<dbReference type="GO" id="GO:0000122">
    <property type="term" value="P:negative regulation of transcription by RNA polymerase II"/>
    <property type="evidence" value="ECO:0007669"/>
    <property type="project" value="Ensembl"/>
</dbReference>
<protein>
    <recommendedName>
        <fullName evidence="6">High mobility group protein 20A</fullName>
    </recommendedName>
    <alternativeName>
        <fullName evidence="7">HMG box-containing protein 20A</fullName>
    </alternativeName>
</protein>
<sequence>FFATSKGSSLPPLSTALCHARLRRLNHSEGSCCGSASQSASRPDFAEDLLQSQLLRNDSFSTAENSELRPEEEQRAKRGGWSKGRKRKKPLRDSNAPKSPLTGYVRFMNERREQLRAKRPEVPFPEITRMLGNEWSKLPPEEKRVLLYSPFPPLRAQSFLAGLSSPGPPLRTGGLELPSWGILGVEVLLSLQGAKVGEAVFFFHGV</sequence>
<dbReference type="AlphaFoldDB" id="A0A670Z1T2"/>
<evidence type="ECO:0000256" key="9">
    <source>
        <dbReference type="SAM" id="MobiDB-lite"/>
    </source>
</evidence>
<dbReference type="GO" id="GO:0045665">
    <property type="term" value="P:negative regulation of neuron differentiation"/>
    <property type="evidence" value="ECO:0007669"/>
    <property type="project" value="Ensembl"/>
</dbReference>
<dbReference type="PROSITE" id="PS50118">
    <property type="entry name" value="HMG_BOX_2"/>
    <property type="match status" value="1"/>
</dbReference>
<evidence type="ECO:0000256" key="8">
    <source>
        <dbReference type="PROSITE-ProRule" id="PRU00267"/>
    </source>
</evidence>
<feature type="region of interest" description="Disordered" evidence="9">
    <location>
        <begin position="56"/>
        <end position="103"/>
    </location>
</feature>
<keyword evidence="2" id="KW-0175">Coiled coil</keyword>
<evidence type="ECO:0000259" key="10">
    <source>
        <dbReference type="PROSITE" id="PS50118"/>
    </source>
</evidence>
<dbReference type="Gene3D" id="1.10.30.10">
    <property type="entry name" value="High mobility group box domain"/>
    <property type="match status" value="1"/>
</dbReference>
<dbReference type="GO" id="GO:0033234">
    <property type="term" value="P:negative regulation of protein sumoylation"/>
    <property type="evidence" value="ECO:0007669"/>
    <property type="project" value="Ensembl"/>
</dbReference>
<name>A0A670Z1T2_PSETE</name>
<dbReference type="InterPro" id="IPR009071">
    <property type="entry name" value="HMG_box_dom"/>
</dbReference>
<evidence type="ECO:0000313" key="11">
    <source>
        <dbReference type="Ensembl" id="ENSPTXP00000014976.1"/>
    </source>
</evidence>
<dbReference type="GO" id="GO:0003677">
    <property type="term" value="F:DNA binding"/>
    <property type="evidence" value="ECO:0007669"/>
    <property type="project" value="UniProtKB-UniRule"/>
</dbReference>
<dbReference type="Pfam" id="PF00505">
    <property type="entry name" value="HMG_box"/>
    <property type="match status" value="1"/>
</dbReference>
<dbReference type="GO" id="GO:0005634">
    <property type="term" value="C:nucleus"/>
    <property type="evidence" value="ECO:0007669"/>
    <property type="project" value="UniProtKB-UniRule"/>
</dbReference>
<dbReference type="PANTHER" id="PTHR46040:SF1">
    <property type="entry name" value="HIGH MOBILITY GROUP PROTEIN 20A-RELATED"/>
    <property type="match status" value="1"/>
</dbReference>
<gene>
    <name evidence="11" type="primary">HMG20A</name>
</gene>
<keyword evidence="1" id="KW-0805">Transcription regulation</keyword>
<proteinExistence type="predicted"/>
<feature type="compositionally biased region" description="Basic residues" evidence="9">
    <location>
        <begin position="77"/>
        <end position="90"/>
    </location>
</feature>
<evidence type="ECO:0000256" key="6">
    <source>
        <dbReference type="ARBA" id="ARBA00039787"/>
    </source>
</evidence>
<feature type="domain" description="HMG box" evidence="10">
    <location>
        <begin position="97"/>
        <end position="144"/>
    </location>
</feature>
<evidence type="ECO:0000256" key="7">
    <source>
        <dbReference type="ARBA" id="ARBA00043040"/>
    </source>
</evidence>
<dbReference type="Ensembl" id="ENSPTXT00000015443.1">
    <property type="protein sequence ID" value="ENSPTXP00000014976.1"/>
    <property type="gene ID" value="ENSPTXG00000010352.1"/>
</dbReference>
<keyword evidence="4" id="KW-0804">Transcription</keyword>
<dbReference type="SUPFAM" id="SSF47095">
    <property type="entry name" value="HMG-box"/>
    <property type="match status" value="1"/>
</dbReference>
<dbReference type="InterPro" id="IPR051965">
    <property type="entry name" value="ChromReg_NeuronalGeneExpr"/>
</dbReference>
<dbReference type="GO" id="GO:0042802">
    <property type="term" value="F:identical protein binding"/>
    <property type="evidence" value="ECO:0007669"/>
    <property type="project" value="Ensembl"/>
</dbReference>
<evidence type="ECO:0000256" key="3">
    <source>
        <dbReference type="ARBA" id="ARBA00023125"/>
    </source>
</evidence>
<evidence type="ECO:0000256" key="2">
    <source>
        <dbReference type="ARBA" id="ARBA00023054"/>
    </source>
</evidence>
<feature type="DNA-binding region" description="HMG box" evidence="8">
    <location>
        <begin position="97"/>
        <end position="144"/>
    </location>
</feature>
<keyword evidence="3 8" id="KW-0238">DNA-binding</keyword>
<evidence type="ECO:0000256" key="4">
    <source>
        <dbReference type="ARBA" id="ARBA00023163"/>
    </source>
</evidence>
<organism evidence="11 12">
    <name type="scientific">Pseudonaja textilis</name>
    <name type="common">Eastern brown snake</name>
    <dbReference type="NCBI Taxonomy" id="8673"/>
    <lineage>
        <taxon>Eukaryota</taxon>
        <taxon>Metazoa</taxon>
        <taxon>Chordata</taxon>
        <taxon>Craniata</taxon>
        <taxon>Vertebrata</taxon>
        <taxon>Euteleostomi</taxon>
        <taxon>Lepidosauria</taxon>
        <taxon>Squamata</taxon>
        <taxon>Bifurcata</taxon>
        <taxon>Unidentata</taxon>
        <taxon>Episquamata</taxon>
        <taxon>Toxicofera</taxon>
        <taxon>Serpentes</taxon>
        <taxon>Colubroidea</taxon>
        <taxon>Elapidae</taxon>
        <taxon>Hydrophiinae</taxon>
        <taxon>Pseudonaja</taxon>
    </lineage>
</organism>
<dbReference type="GeneTree" id="ENSGT00940000158464"/>
<dbReference type="SMART" id="SM00398">
    <property type="entry name" value="HMG"/>
    <property type="match status" value="1"/>
</dbReference>
<keyword evidence="12" id="KW-1185">Reference proteome</keyword>
<reference evidence="11" key="1">
    <citation type="submission" date="2025-08" db="UniProtKB">
        <authorList>
            <consortium name="Ensembl"/>
        </authorList>
    </citation>
    <scope>IDENTIFICATION</scope>
</reference>
<evidence type="ECO:0000313" key="12">
    <source>
        <dbReference type="Proteomes" id="UP000472273"/>
    </source>
</evidence>
<evidence type="ECO:0000256" key="1">
    <source>
        <dbReference type="ARBA" id="ARBA00023015"/>
    </source>
</evidence>
<dbReference type="InterPro" id="IPR036910">
    <property type="entry name" value="HMG_box_dom_sf"/>
</dbReference>
<evidence type="ECO:0000256" key="5">
    <source>
        <dbReference type="ARBA" id="ARBA00023242"/>
    </source>
</evidence>
<keyword evidence="5 8" id="KW-0539">Nucleus</keyword>
<dbReference type="PANTHER" id="PTHR46040">
    <property type="entry name" value="HIGH MOBILITY GROUP PROTEIN 2"/>
    <property type="match status" value="1"/>
</dbReference>
<reference evidence="11" key="2">
    <citation type="submission" date="2025-09" db="UniProtKB">
        <authorList>
            <consortium name="Ensembl"/>
        </authorList>
    </citation>
    <scope>IDENTIFICATION</scope>
</reference>
<feature type="compositionally biased region" description="Basic and acidic residues" evidence="9">
    <location>
        <begin position="66"/>
        <end position="76"/>
    </location>
</feature>
<dbReference type="Proteomes" id="UP000472273">
    <property type="component" value="Unplaced"/>
</dbReference>
<feature type="compositionally biased region" description="Polar residues" evidence="9">
    <location>
        <begin position="56"/>
        <end position="65"/>
    </location>
</feature>
<accession>A0A670Z1T2</accession>